<dbReference type="AlphaFoldDB" id="A0A371EEH7"/>
<feature type="domain" description="Transposase-associated" evidence="2">
    <location>
        <begin position="205"/>
        <end position="263"/>
    </location>
</feature>
<dbReference type="OrthoDB" id="1729146at2759"/>
<proteinExistence type="predicted"/>
<evidence type="ECO:0000313" key="4">
    <source>
        <dbReference type="Proteomes" id="UP000257109"/>
    </source>
</evidence>
<dbReference type="Pfam" id="PF13963">
    <property type="entry name" value="Transpos_assoc"/>
    <property type="match status" value="1"/>
</dbReference>
<sequence>MQSKYQFTNGVQRDHSKRVELKVKITNNQSDELESPSTYGSFLWTLWGCPIFLEESDDYLLDDYGFKDVVSIACMLHPRQRDPSSSSHASRVGHILLLHPIFFKIHPKMCKEKTSSDYGRNDYSNVYSKNLLSNEGILDDTVCIELADQFWTNNLFMIEESCPPSPKHVMAMEFFTMATLTPSLEHLMAVAFFAITTIGHYFILWIVVGSMASDEYENGVKLFLNFAKTHASDSTERFYFSCFNCFNEGKLKVKEIWDHLMQKSHYTQRCTNFKRLSTVLRLFNLKVKNGWTNKIFPKLLELLKDMLHEGNTFPNCNSEAKKILCLMGMDYKKIHTCPNNCILYKKQFKSRESQYIKKDSDYSGDISIKGPPTKVLWYLPIIPRFKRLFANSDDVKNLR</sequence>
<keyword evidence="1" id="KW-0472">Membrane</keyword>
<keyword evidence="1" id="KW-1133">Transmembrane helix</keyword>
<evidence type="ECO:0000256" key="1">
    <source>
        <dbReference type="SAM" id="Phobius"/>
    </source>
</evidence>
<feature type="non-terminal residue" evidence="3">
    <location>
        <position position="1"/>
    </location>
</feature>
<keyword evidence="1" id="KW-0812">Transmembrane</keyword>
<organism evidence="3 4">
    <name type="scientific">Mucuna pruriens</name>
    <name type="common">Velvet bean</name>
    <name type="synonym">Dolichos pruriens</name>
    <dbReference type="NCBI Taxonomy" id="157652"/>
    <lineage>
        <taxon>Eukaryota</taxon>
        <taxon>Viridiplantae</taxon>
        <taxon>Streptophyta</taxon>
        <taxon>Embryophyta</taxon>
        <taxon>Tracheophyta</taxon>
        <taxon>Spermatophyta</taxon>
        <taxon>Magnoliopsida</taxon>
        <taxon>eudicotyledons</taxon>
        <taxon>Gunneridae</taxon>
        <taxon>Pentapetalae</taxon>
        <taxon>rosids</taxon>
        <taxon>fabids</taxon>
        <taxon>Fabales</taxon>
        <taxon>Fabaceae</taxon>
        <taxon>Papilionoideae</taxon>
        <taxon>50 kb inversion clade</taxon>
        <taxon>NPAAA clade</taxon>
        <taxon>indigoferoid/millettioid clade</taxon>
        <taxon>Phaseoleae</taxon>
        <taxon>Mucuna</taxon>
    </lineage>
</organism>
<comment type="caution">
    <text evidence="3">The sequence shown here is derived from an EMBL/GenBank/DDBJ whole genome shotgun (WGS) entry which is preliminary data.</text>
</comment>
<accession>A0A371EEH7</accession>
<protein>
    <recommendedName>
        <fullName evidence="2">Transposase-associated domain-containing protein</fullName>
    </recommendedName>
</protein>
<dbReference type="PANTHER" id="PTHR10775:SF182">
    <property type="entry name" value="TRANSPOSON, EN_SPM-LIKE, TRANSPOSASE-ASSOCIATED DOMAIN PROTEIN-RELATED"/>
    <property type="match status" value="1"/>
</dbReference>
<dbReference type="EMBL" id="QJKJ01014408">
    <property type="protein sequence ID" value="RDX64389.1"/>
    <property type="molecule type" value="Genomic_DNA"/>
</dbReference>
<dbReference type="STRING" id="157652.A0A371EEH7"/>
<dbReference type="PANTHER" id="PTHR10775">
    <property type="entry name" value="OS08G0208400 PROTEIN"/>
    <property type="match status" value="1"/>
</dbReference>
<name>A0A371EEH7_MUCPR</name>
<evidence type="ECO:0000313" key="3">
    <source>
        <dbReference type="EMBL" id="RDX64389.1"/>
    </source>
</evidence>
<keyword evidence="4" id="KW-1185">Reference proteome</keyword>
<dbReference type="InterPro" id="IPR029480">
    <property type="entry name" value="Transpos_assoc"/>
</dbReference>
<reference evidence="3" key="1">
    <citation type="submission" date="2018-05" db="EMBL/GenBank/DDBJ databases">
        <title>Draft genome of Mucuna pruriens seed.</title>
        <authorList>
            <person name="Nnadi N.E."/>
            <person name="Vos R."/>
            <person name="Hasami M.H."/>
            <person name="Devisetty U.K."/>
            <person name="Aguiy J.C."/>
        </authorList>
    </citation>
    <scope>NUCLEOTIDE SEQUENCE [LARGE SCALE GENOMIC DNA]</scope>
    <source>
        <strain evidence="3">JCA_2017</strain>
    </source>
</reference>
<feature type="transmembrane region" description="Helical" evidence="1">
    <location>
        <begin position="187"/>
        <end position="208"/>
    </location>
</feature>
<dbReference type="Proteomes" id="UP000257109">
    <property type="component" value="Unassembled WGS sequence"/>
</dbReference>
<evidence type="ECO:0000259" key="2">
    <source>
        <dbReference type="Pfam" id="PF13963"/>
    </source>
</evidence>
<gene>
    <name evidence="3" type="ORF">CR513_57061</name>
</gene>